<dbReference type="PROSITE" id="PS50893">
    <property type="entry name" value="ABC_TRANSPORTER_2"/>
    <property type="match status" value="1"/>
</dbReference>
<dbReference type="FunFam" id="3.40.50.300:FF:000032">
    <property type="entry name" value="Export ABC transporter ATP-binding protein"/>
    <property type="match status" value="1"/>
</dbReference>
<keyword evidence="6" id="KW-0046">Antibiotic resistance</keyword>
<dbReference type="InterPro" id="IPR003439">
    <property type="entry name" value="ABC_transporter-like_ATP-bd"/>
</dbReference>
<keyword evidence="10" id="KW-1185">Reference proteome</keyword>
<evidence type="ECO:0000313" key="9">
    <source>
        <dbReference type="EMBL" id="QKJ68296.1"/>
    </source>
</evidence>
<dbReference type="GO" id="GO:0016887">
    <property type="term" value="F:ATP hydrolysis activity"/>
    <property type="evidence" value="ECO:0007669"/>
    <property type="project" value="InterPro"/>
</dbReference>
<dbReference type="GO" id="GO:0046677">
    <property type="term" value="P:response to antibiotic"/>
    <property type="evidence" value="ECO:0007669"/>
    <property type="project" value="UniProtKB-KW"/>
</dbReference>
<evidence type="ECO:0000313" key="10">
    <source>
        <dbReference type="Proteomes" id="UP000504844"/>
    </source>
</evidence>
<dbReference type="PANTHER" id="PTHR24220:SF86">
    <property type="entry name" value="ABC TRANSPORTER ABCH.1"/>
    <property type="match status" value="1"/>
</dbReference>
<dbReference type="InterPro" id="IPR027417">
    <property type="entry name" value="P-loop_NTPase"/>
</dbReference>
<evidence type="ECO:0000256" key="6">
    <source>
        <dbReference type="ARBA" id="ARBA00023251"/>
    </source>
</evidence>
<geneLocation type="plasmid" evidence="9 10">
    <name>unnamed2</name>
</geneLocation>
<dbReference type="GO" id="GO:0022857">
    <property type="term" value="F:transmembrane transporter activity"/>
    <property type="evidence" value="ECO:0007669"/>
    <property type="project" value="TreeGrafter"/>
</dbReference>
<evidence type="ECO:0000256" key="5">
    <source>
        <dbReference type="ARBA" id="ARBA00022989"/>
    </source>
</evidence>
<evidence type="ECO:0000256" key="2">
    <source>
        <dbReference type="ARBA" id="ARBA00022475"/>
    </source>
</evidence>
<dbReference type="InterPro" id="IPR003593">
    <property type="entry name" value="AAA+_ATPase"/>
</dbReference>
<dbReference type="GO" id="GO:0005524">
    <property type="term" value="F:ATP binding"/>
    <property type="evidence" value="ECO:0007669"/>
    <property type="project" value="UniProtKB-KW"/>
</dbReference>
<dbReference type="Proteomes" id="UP000504844">
    <property type="component" value="Plasmid unnamed2"/>
</dbReference>
<dbReference type="GO" id="GO:0098796">
    <property type="term" value="C:membrane protein complex"/>
    <property type="evidence" value="ECO:0007669"/>
    <property type="project" value="UniProtKB-ARBA"/>
</dbReference>
<dbReference type="InterPro" id="IPR017871">
    <property type="entry name" value="ABC_transporter-like_CS"/>
</dbReference>
<dbReference type="InterPro" id="IPR015854">
    <property type="entry name" value="ABC_transpr_LolD-like"/>
</dbReference>
<evidence type="ECO:0000256" key="1">
    <source>
        <dbReference type="ARBA" id="ARBA00022448"/>
    </source>
</evidence>
<dbReference type="RefSeq" id="WP_173534797.1">
    <property type="nucleotide sequence ID" value="NZ_CP054145.1"/>
</dbReference>
<dbReference type="GO" id="GO:0005886">
    <property type="term" value="C:plasma membrane"/>
    <property type="evidence" value="ECO:0007669"/>
    <property type="project" value="TreeGrafter"/>
</dbReference>
<evidence type="ECO:0000256" key="4">
    <source>
        <dbReference type="ARBA" id="ARBA00022840"/>
    </source>
</evidence>
<dbReference type="SMART" id="SM00382">
    <property type="entry name" value="AAA"/>
    <property type="match status" value="1"/>
</dbReference>
<evidence type="ECO:0000256" key="7">
    <source>
        <dbReference type="ARBA" id="ARBA00038388"/>
    </source>
</evidence>
<dbReference type="PANTHER" id="PTHR24220">
    <property type="entry name" value="IMPORT ATP-BINDING PROTEIN"/>
    <property type="match status" value="1"/>
</dbReference>
<dbReference type="InterPro" id="IPR017911">
    <property type="entry name" value="MacB-like_ATP-bd"/>
</dbReference>
<keyword evidence="1" id="KW-0813">Transport</keyword>
<accession>A0A6M8SXF8</accession>
<comment type="similarity">
    <text evidence="7">Belongs to the ABC transporter superfamily. Macrolide exporter (TC 3.A.1.122) family.</text>
</comment>
<dbReference type="SUPFAM" id="SSF52540">
    <property type="entry name" value="P-loop containing nucleoside triphosphate hydrolases"/>
    <property type="match status" value="1"/>
</dbReference>
<evidence type="ECO:0000259" key="8">
    <source>
        <dbReference type="PROSITE" id="PS50893"/>
    </source>
</evidence>
<dbReference type="AlphaFoldDB" id="A0A6M8SXF8"/>
<dbReference type="Pfam" id="PF00005">
    <property type="entry name" value="ABC_tran"/>
    <property type="match status" value="1"/>
</dbReference>
<dbReference type="Gene3D" id="3.40.50.300">
    <property type="entry name" value="P-loop containing nucleotide triphosphate hydrolases"/>
    <property type="match status" value="1"/>
</dbReference>
<keyword evidence="2" id="KW-1003">Cell membrane</keyword>
<feature type="domain" description="ABC transporter" evidence="8">
    <location>
        <begin position="14"/>
        <end position="244"/>
    </location>
</feature>
<dbReference type="CDD" id="cd03255">
    <property type="entry name" value="ABC_MJ0796_LolCDE_FtsE"/>
    <property type="match status" value="1"/>
</dbReference>
<protein>
    <submittedName>
        <fullName evidence="9">ABC transporter ATP-binding protein</fullName>
    </submittedName>
</protein>
<sequence length="244" mass="26500">MKDISVDATERPLIFLDNISYTYQTRGAPLSILQGVSLGIQQGDDCAIVGASGSGKSTLLNILGLLDLPSSGQFFLSDRDVLATSADERADIRNREIGFIFQSFNLLAHLTALDNVALPLFYRGMSRQDSRELAWIQLDKVGLADRVKHRPADLSGGQRQRVAIARALVGDPSIILADEPTGNLDHSTSEDVLELLLALNKNAGVTLVMVTHDNVIASRFSRKIEVVRGQLVEANSAEKIISYA</sequence>
<organism evidence="9 10">
    <name type="scientific">Deefgea piscis</name>
    <dbReference type="NCBI Taxonomy" id="2739061"/>
    <lineage>
        <taxon>Bacteria</taxon>
        <taxon>Pseudomonadati</taxon>
        <taxon>Pseudomonadota</taxon>
        <taxon>Betaproteobacteria</taxon>
        <taxon>Neisseriales</taxon>
        <taxon>Chitinibacteraceae</taxon>
        <taxon>Deefgea</taxon>
    </lineage>
</organism>
<keyword evidence="5" id="KW-0812">Transmembrane</keyword>
<dbReference type="EMBL" id="CP054145">
    <property type="protein sequence ID" value="QKJ68296.1"/>
    <property type="molecule type" value="Genomic_DNA"/>
</dbReference>
<evidence type="ECO:0000256" key="3">
    <source>
        <dbReference type="ARBA" id="ARBA00022741"/>
    </source>
</evidence>
<keyword evidence="5" id="KW-0472">Membrane</keyword>
<dbReference type="PROSITE" id="PS00211">
    <property type="entry name" value="ABC_TRANSPORTER_1"/>
    <property type="match status" value="1"/>
</dbReference>
<proteinExistence type="inferred from homology"/>
<reference evidence="9 10" key="1">
    <citation type="submission" date="2020-05" db="EMBL/GenBank/DDBJ databases">
        <title>Complete genome sequence of Deefgea sp. D17.</title>
        <authorList>
            <person name="Bae J.-W."/>
            <person name="Han J.E."/>
        </authorList>
    </citation>
    <scope>NUCLEOTIDE SEQUENCE [LARGE SCALE GENOMIC DNA]</scope>
    <source>
        <strain evidence="9 10">D17</strain>
        <plasmid evidence="9 10">unnamed2</plasmid>
    </source>
</reference>
<dbReference type="KEGG" id="dee:HQN60_15920"/>
<keyword evidence="4 9" id="KW-0067">ATP-binding</keyword>
<keyword evidence="5" id="KW-1133">Transmembrane helix</keyword>
<keyword evidence="3" id="KW-0547">Nucleotide-binding</keyword>
<keyword evidence="9" id="KW-0614">Plasmid</keyword>
<gene>
    <name evidence="9" type="ORF">HQN60_15920</name>
</gene>
<name>A0A6M8SXF8_9NEIS</name>